<name>M0NFZ2_9EURY</name>
<feature type="transmembrane region" description="Helical" evidence="2">
    <location>
        <begin position="224"/>
        <end position="248"/>
    </location>
</feature>
<proteinExistence type="predicted"/>
<feature type="transmembrane region" description="Helical" evidence="2">
    <location>
        <begin position="344"/>
        <end position="361"/>
    </location>
</feature>
<feature type="compositionally biased region" description="Polar residues" evidence="1">
    <location>
        <begin position="1"/>
        <end position="16"/>
    </location>
</feature>
<protein>
    <submittedName>
        <fullName evidence="3">Uncharacterized protein</fullName>
    </submittedName>
</protein>
<gene>
    <name evidence="3" type="ORF">C451_02048</name>
</gene>
<feature type="compositionally biased region" description="Low complexity" evidence="1">
    <location>
        <begin position="487"/>
        <end position="503"/>
    </location>
</feature>
<comment type="caution">
    <text evidence="3">The sequence shown here is derived from an EMBL/GenBank/DDBJ whole genome shotgun (WGS) entry which is preliminary data.</text>
</comment>
<keyword evidence="2" id="KW-1133">Transmembrane helix</keyword>
<feature type="transmembrane region" description="Helical" evidence="2">
    <location>
        <begin position="302"/>
        <end position="323"/>
    </location>
</feature>
<organism evidence="3 4">
    <name type="scientific">Halococcus thailandensis JCM 13552</name>
    <dbReference type="NCBI Taxonomy" id="1227457"/>
    <lineage>
        <taxon>Archaea</taxon>
        <taxon>Methanobacteriati</taxon>
        <taxon>Methanobacteriota</taxon>
        <taxon>Stenosarchaea group</taxon>
        <taxon>Halobacteria</taxon>
        <taxon>Halobacteriales</taxon>
        <taxon>Halococcaceae</taxon>
        <taxon>Halococcus</taxon>
    </lineage>
</organism>
<feature type="transmembrane region" description="Helical" evidence="2">
    <location>
        <begin position="255"/>
        <end position="282"/>
    </location>
</feature>
<keyword evidence="2" id="KW-0812">Transmembrane</keyword>
<feature type="region of interest" description="Disordered" evidence="1">
    <location>
        <begin position="1"/>
        <end position="47"/>
    </location>
</feature>
<evidence type="ECO:0000256" key="2">
    <source>
        <dbReference type="SAM" id="Phobius"/>
    </source>
</evidence>
<feature type="region of interest" description="Disordered" evidence="1">
    <location>
        <begin position="388"/>
        <end position="506"/>
    </location>
</feature>
<dbReference type="EMBL" id="AOMF01000037">
    <property type="protein sequence ID" value="EMA56468.1"/>
    <property type="molecule type" value="Genomic_DNA"/>
</dbReference>
<evidence type="ECO:0000313" key="4">
    <source>
        <dbReference type="Proteomes" id="UP000011680"/>
    </source>
</evidence>
<dbReference type="PATRIC" id="fig|1227457.3.peg.364"/>
<dbReference type="RefSeq" id="WP_007737088.1">
    <property type="nucleotide sequence ID" value="NZ_AOMF01000037.1"/>
</dbReference>
<reference evidence="3 4" key="1">
    <citation type="journal article" date="2014" name="PLoS Genet.">
        <title>Phylogenetically driven sequencing of extremely halophilic archaea reveals strategies for static and dynamic osmo-response.</title>
        <authorList>
            <person name="Becker E.A."/>
            <person name="Seitzer P.M."/>
            <person name="Tritt A."/>
            <person name="Larsen D."/>
            <person name="Krusor M."/>
            <person name="Yao A.I."/>
            <person name="Wu D."/>
            <person name="Madern D."/>
            <person name="Eisen J.A."/>
            <person name="Darling A.E."/>
            <person name="Facciotti M.T."/>
        </authorList>
    </citation>
    <scope>NUCLEOTIDE SEQUENCE [LARGE SCALE GENOMIC DNA]</scope>
    <source>
        <strain evidence="3 4">JCM 13552</strain>
    </source>
</reference>
<evidence type="ECO:0000256" key="1">
    <source>
        <dbReference type="SAM" id="MobiDB-lite"/>
    </source>
</evidence>
<feature type="transmembrane region" description="Helical" evidence="2">
    <location>
        <begin position="150"/>
        <end position="173"/>
    </location>
</feature>
<accession>M0NFZ2</accession>
<sequence>MSKSQAKQAVTDNPQKADQLAKALGQAGVPNPNKTVQQHPRRAAQQVSGVLSIGNSSANGSAQNNSSAGGQVKLQKCSGGGFIDSAMCKAKNALFGWVIGGVVDFVQGIISGIVNVIVGTPVPKHNESPAIFQPPTNQPMKGVYNSWLTFSMPLGVIEWILMVLGILFSQVFISGSSEELKRREMKSRSWKVLLGVLGSWAIGAAILHLSNGITLAVAPNGEDIASNLAVFAGNIGAAGAAGLLLWFFEGVLFLFILLLVLSKYAVVFVMMWSLPILLPLAAFNVGPIKILSKPARGIIDMFIPFVFLTLPMALVLRVGYVVVNSMNQDPIAQAGMHFSGANTLLILGFWIMAAVSPLFVFSHTGRIKGMAAGMLGASLATSNIQEKVQDAKERVDTNPPPNVSETTDINPDGNDGEFGGPLPNGNDRPSMLEAGTNQDLGRAEDSSLAETEAETQSPHGWASDATAPETDEAGDPELPPGGGGATASGWTTNTANGSGTTSGVDPVSAKDITQVQHPRDLPSGTKYRMGHLKDNGEFQPSAFNKGQSRSMFLNGGYNRLNNRTERYEDEKLLLQSQEDGSFYDLDSMTYREQSYEQMSRDTSEKVLNS</sequence>
<feature type="transmembrane region" description="Helical" evidence="2">
    <location>
        <begin position="94"/>
        <end position="118"/>
    </location>
</feature>
<dbReference type="eggNOG" id="arCOG07767">
    <property type="taxonomic scope" value="Archaea"/>
</dbReference>
<dbReference type="Proteomes" id="UP000011680">
    <property type="component" value="Unassembled WGS sequence"/>
</dbReference>
<dbReference type="OrthoDB" id="270253at2157"/>
<dbReference type="Pfam" id="PF19590">
    <property type="entry name" value="TrbL_3"/>
    <property type="match status" value="1"/>
</dbReference>
<dbReference type="InterPro" id="IPR045782">
    <property type="entry name" value="TrbL_3"/>
</dbReference>
<evidence type="ECO:0000313" key="3">
    <source>
        <dbReference type="EMBL" id="EMA56468.1"/>
    </source>
</evidence>
<keyword evidence="4" id="KW-1185">Reference proteome</keyword>
<dbReference type="AlphaFoldDB" id="M0NFZ2"/>
<dbReference type="STRING" id="1227457.C451_02048"/>
<keyword evidence="2" id="KW-0472">Membrane</keyword>
<feature type="transmembrane region" description="Helical" evidence="2">
    <location>
        <begin position="193"/>
        <end position="218"/>
    </location>
</feature>